<evidence type="ECO:0000313" key="3">
    <source>
        <dbReference type="RefSeq" id="XP_023932355.1"/>
    </source>
</evidence>
<dbReference type="OrthoDB" id="5959877at2759"/>
<accession>A0A1S3JG27</accession>
<dbReference type="PANTHER" id="PTHR33361:SF2">
    <property type="entry name" value="DUF885 DOMAIN-CONTAINING PROTEIN"/>
    <property type="match status" value="1"/>
</dbReference>
<protein>
    <submittedName>
        <fullName evidence="2 3">Uncharacterized protein LOC106172956</fullName>
    </submittedName>
</protein>
<gene>
    <name evidence="2 3" type="primary">LOC106172956</name>
</gene>
<dbReference type="AlphaFoldDB" id="A0A1S3JG27"/>
<evidence type="ECO:0000313" key="2">
    <source>
        <dbReference type="RefSeq" id="XP_013409360.2"/>
    </source>
</evidence>
<organism evidence="1 2">
    <name type="scientific">Lingula anatina</name>
    <name type="common">Brachiopod</name>
    <name type="synonym">Lingula unguis</name>
    <dbReference type="NCBI Taxonomy" id="7574"/>
    <lineage>
        <taxon>Eukaryota</taxon>
        <taxon>Metazoa</taxon>
        <taxon>Spiralia</taxon>
        <taxon>Lophotrochozoa</taxon>
        <taxon>Brachiopoda</taxon>
        <taxon>Linguliformea</taxon>
        <taxon>Lingulata</taxon>
        <taxon>Lingulida</taxon>
        <taxon>Linguloidea</taxon>
        <taxon>Lingulidae</taxon>
        <taxon>Lingula</taxon>
    </lineage>
</organism>
<dbReference type="InterPro" id="IPR010281">
    <property type="entry name" value="DUF885"/>
</dbReference>
<reference evidence="2 3" key="1">
    <citation type="submission" date="2025-04" db="UniProtKB">
        <authorList>
            <consortium name="RefSeq"/>
        </authorList>
    </citation>
    <scope>IDENTIFICATION</scope>
    <source>
        <tissue evidence="2 3">Gonads</tissue>
    </source>
</reference>
<dbReference type="GeneID" id="106172956"/>
<sequence>METMAHDDQSEVPRIAEEFWEWWMMENPEYATYVGYHQYGLGLDSFSEERYLKRQEYCKTLLNKVDEIDPSKESRQNETTLYMLKYYLKMYIDGIQYAGYLLGLHYKEGVHRDFKERTVGRMSFTCLKDYEIYLQRLRDFPKQIQENIDFQRKGIERRIVHHPRAMAHIIDDIIDRDLERPAEESEYYAPFNNIPEDIADPHRSELKKEGLALVTSNVYGSLEKLKSFLQESYFPHLRQDISISSLSGGLERYKAQLRFHCDSDISPEEMFKLGSEELKKAQDKAKSLMDEHHFKGSYREFLSYCQKMSGANLSKTSEEVLDAFRSTLENKIRPKLPKYFKNLPNQPFRLVAMPDRRPITFAVYNAPAQDHNVPGTLYVCPHHSEIKNNAFVALTLHELEPGHHLQHSLVVLQKKLPKFRRHKDDRRYYEVPSRFPMNTAYTEGWGLYSEELGVEMGLYDTLQELYGYYISELYRSARVVVNVGIHALGWSESESIQFLKDNTALSDQGIHLEMDRHVTIPGQQCAYKMGHFKIRELRRKAEKELGPLFDLRDFHEACLTCGQVPLQVLEKIIDHYIEDAQNGHAKSCNS</sequence>
<keyword evidence="1" id="KW-1185">Reference proteome</keyword>
<evidence type="ECO:0000313" key="1">
    <source>
        <dbReference type="Proteomes" id="UP000085678"/>
    </source>
</evidence>
<proteinExistence type="predicted"/>
<dbReference type="Proteomes" id="UP000085678">
    <property type="component" value="Unplaced"/>
</dbReference>
<name>A0A1S3JG27_LINAN</name>
<dbReference type="KEGG" id="lak:106172956"/>
<dbReference type="Pfam" id="PF05960">
    <property type="entry name" value="DUF885"/>
    <property type="match status" value="1"/>
</dbReference>
<dbReference type="PANTHER" id="PTHR33361">
    <property type="entry name" value="GLR0591 PROTEIN"/>
    <property type="match status" value="1"/>
</dbReference>
<dbReference type="RefSeq" id="XP_013409360.2">
    <property type="nucleotide sequence ID" value="XM_013553906.2"/>
</dbReference>
<dbReference type="RefSeq" id="XP_023932355.1">
    <property type="nucleotide sequence ID" value="XM_024076587.1"/>
</dbReference>